<dbReference type="EMBL" id="AWVF01000431">
    <property type="protein sequence ID" value="ERJ87784.1"/>
    <property type="molecule type" value="Genomic_DNA"/>
</dbReference>
<dbReference type="Proteomes" id="UP000016662">
    <property type="component" value="Unassembled WGS sequence"/>
</dbReference>
<proteinExistence type="predicted"/>
<dbReference type="AlphaFoldDB" id="U2LE79"/>
<accession>U2LE79</accession>
<name>U2LE79_9FIRM</name>
<evidence type="ECO:0000313" key="1">
    <source>
        <dbReference type="EMBL" id="ERJ87784.1"/>
    </source>
</evidence>
<organism evidence="1 2">
    <name type="scientific">Ruminococcus callidus ATCC 27760</name>
    <dbReference type="NCBI Taxonomy" id="411473"/>
    <lineage>
        <taxon>Bacteria</taxon>
        <taxon>Bacillati</taxon>
        <taxon>Bacillota</taxon>
        <taxon>Clostridia</taxon>
        <taxon>Eubacteriales</taxon>
        <taxon>Oscillospiraceae</taxon>
        <taxon>Ruminococcus</taxon>
    </lineage>
</organism>
<dbReference type="HOGENOM" id="CLU_3316452_0_0_9"/>
<gene>
    <name evidence="1" type="ORF">RUMCAL_03232</name>
</gene>
<protein>
    <submittedName>
        <fullName evidence="1">Uncharacterized protein</fullName>
    </submittedName>
</protein>
<evidence type="ECO:0000313" key="2">
    <source>
        <dbReference type="Proteomes" id="UP000016662"/>
    </source>
</evidence>
<reference evidence="1 2" key="1">
    <citation type="submission" date="2013-07" db="EMBL/GenBank/DDBJ databases">
        <authorList>
            <person name="Weinstock G."/>
            <person name="Sodergren E."/>
            <person name="Wylie T."/>
            <person name="Fulton L."/>
            <person name="Fulton R."/>
            <person name="Fronick C."/>
            <person name="O'Laughlin M."/>
            <person name="Godfrey J."/>
            <person name="Miner T."/>
            <person name="Herter B."/>
            <person name="Appelbaum E."/>
            <person name="Cordes M."/>
            <person name="Lek S."/>
            <person name="Wollam A."/>
            <person name="Pepin K.H."/>
            <person name="Palsikar V.B."/>
            <person name="Mitreva M."/>
            <person name="Wilson R.K."/>
        </authorList>
    </citation>
    <scope>NUCLEOTIDE SEQUENCE [LARGE SCALE GENOMIC DNA]</scope>
    <source>
        <strain evidence="1 2">ATCC 27760</strain>
    </source>
</reference>
<comment type="caution">
    <text evidence="1">The sequence shown here is derived from an EMBL/GenBank/DDBJ whole genome shotgun (WGS) entry which is preliminary data.</text>
</comment>
<sequence length="39" mass="4590">MAQQSERTDWRAGLCVYGDMKLSESLCCIRRILGFFYEI</sequence>
<keyword evidence="2" id="KW-1185">Reference proteome</keyword>